<reference evidence="5" key="1">
    <citation type="submission" date="2021-03" db="EMBL/GenBank/DDBJ databases">
        <title>Whole genome shotgun sequence of Actinoplanes consettensis NBRC 14913.</title>
        <authorList>
            <person name="Komaki H."/>
            <person name="Tamura T."/>
        </authorList>
    </citation>
    <scope>NUCLEOTIDE SEQUENCE</scope>
    <source>
        <strain evidence="5">NBRC 14913</strain>
    </source>
</reference>
<name>A0A919SNM5_9ACTN</name>
<keyword evidence="6" id="KW-1185">Reference proteome</keyword>
<dbReference type="Gene3D" id="3.40.50.720">
    <property type="entry name" value="NAD(P)-binding Rossmann-like Domain"/>
    <property type="match status" value="1"/>
</dbReference>
<dbReference type="InterPro" id="IPR057326">
    <property type="entry name" value="KR_dom"/>
</dbReference>
<dbReference type="PANTHER" id="PTHR42901:SF1">
    <property type="entry name" value="ALCOHOL DEHYDROGENASE"/>
    <property type="match status" value="1"/>
</dbReference>
<dbReference type="InterPro" id="IPR036291">
    <property type="entry name" value="NAD(P)-bd_dom_sf"/>
</dbReference>
<dbReference type="PRINTS" id="PR00080">
    <property type="entry name" value="SDRFAMILY"/>
</dbReference>
<feature type="domain" description="Ketoreductase" evidence="4">
    <location>
        <begin position="6"/>
        <end position="185"/>
    </location>
</feature>
<dbReference type="SMART" id="SM00822">
    <property type="entry name" value="PKS_KR"/>
    <property type="match status" value="1"/>
</dbReference>
<evidence type="ECO:0000259" key="4">
    <source>
        <dbReference type="SMART" id="SM00822"/>
    </source>
</evidence>
<evidence type="ECO:0000313" key="5">
    <source>
        <dbReference type="EMBL" id="GIM74717.1"/>
    </source>
</evidence>
<dbReference type="RefSeq" id="WP_212998892.1">
    <property type="nucleotide sequence ID" value="NZ_BAAATW010000015.1"/>
</dbReference>
<dbReference type="AlphaFoldDB" id="A0A919SNM5"/>
<dbReference type="SUPFAM" id="SSF51735">
    <property type="entry name" value="NAD(P)-binding Rossmann-fold domains"/>
    <property type="match status" value="1"/>
</dbReference>
<protein>
    <submittedName>
        <fullName evidence="5">Dehydrogenase</fullName>
    </submittedName>
</protein>
<gene>
    <name evidence="5" type="ORF">Aco04nite_41700</name>
</gene>
<comment type="similarity">
    <text evidence="1 3">Belongs to the short-chain dehydrogenases/reductases (SDR) family.</text>
</comment>
<evidence type="ECO:0000256" key="2">
    <source>
        <dbReference type="ARBA" id="ARBA00023002"/>
    </source>
</evidence>
<dbReference type="Proteomes" id="UP000680865">
    <property type="component" value="Unassembled WGS sequence"/>
</dbReference>
<evidence type="ECO:0000313" key="6">
    <source>
        <dbReference type="Proteomes" id="UP000680865"/>
    </source>
</evidence>
<dbReference type="GO" id="GO:0016491">
    <property type="term" value="F:oxidoreductase activity"/>
    <property type="evidence" value="ECO:0007669"/>
    <property type="project" value="UniProtKB-KW"/>
</dbReference>
<organism evidence="5 6">
    <name type="scientific">Winogradskya consettensis</name>
    <dbReference type="NCBI Taxonomy" id="113560"/>
    <lineage>
        <taxon>Bacteria</taxon>
        <taxon>Bacillati</taxon>
        <taxon>Actinomycetota</taxon>
        <taxon>Actinomycetes</taxon>
        <taxon>Micromonosporales</taxon>
        <taxon>Micromonosporaceae</taxon>
        <taxon>Winogradskya</taxon>
    </lineage>
</organism>
<sequence length="257" mass="27102">MNVEGTTVLVTGASGGIGAEFARRFARRGAARVVLVARSEDKLDALAAELKGTTEAIPIVADLGVPGGAQRLVADVRTRGLRIDTLVNNAGSGSYGDFAGLAPERIGAEMQLNVVSLVELTRLFLPELVESGRGAVVNIASITAYLPMSGMAVYGATKAFVLSFTEAIWHELRKTGVTVLAVSPGPTTSDFHRVADAPENGNFETPQQVVDTAFRALEGSRRPPSVVSGRTTRFQSRVIGLVPRRTRITLGARAMAS</sequence>
<dbReference type="CDD" id="cd05233">
    <property type="entry name" value="SDR_c"/>
    <property type="match status" value="1"/>
</dbReference>
<proteinExistence type="inferred from homology"/>
<accession>A0A919SNM5</accession>
<evidence type="ECO:0000256" key="3">
    <source>
        <dbReference type="RuleBase" id="RU000363"/>
    </source>
</evidence>
<comment type="caution">
    <text evidence="5">The sequence shown here is derived from an EMBL/GenBank/DDBJ whole genome shotgun (WGS) entry which is preliminary data.</text>
</comment>
<keyword evidence="2" id="KW-0560">Oxidoreductase</keyword>
<dbReference type="PANTHER" id="PTHR42901">
    <property type="entry name" value="ALCOHOL DEHYDROGENASE"/>
    <property type="match status" value="1"/>
</dbReference>
<dbReference type="EMBL" id="BOQP01000021">
    <property type="protein sequence ID" value="GIM74717.1"/>
    <property type="molecule type" value="Genomic_DNA"/>
</dbReference>
<evidence type="ECO:0000256" key="1">
    <source>
        <dbReference type="ARBA" id="ARBA00006484"/>
    </source>
</evidence>
<dbReference type="PIRSF" id="PIRSF000126">
    <property type="entry name" value="11-beta-HSD1"/>
    <property type="match status" value="1"/>
</dbReference>
<dbReference type="InterPro" id="IPR002347">
    <property type="entry name" value="SDR_fam"/>
</dbReference>
<dbReference type="Pfam" id="PF00106">
    <property type="entry name" value="adh_short"/>
    <property type="match status" value="1"/>
</dbReference>
<dbReference type="PRINTS" id="PR00081">
    <property type="entry name" value="GDHRDH"/>
</dbReference>